<feature type="compositionally biased region" description="Polar residues" evidence="6">
    <location>
        <begin position="149"/>
        <end position="163"/>
    </location>
</feature>
<dbReference type="PANTHER" id="PTHR31221">
    <property type="entry name" value="WRKY TRANSCRIPTION FACTOR PROTEIN 1-RELATED"/>
    <property type="match status" value="1"/>
</dbReference>
<evidence type="ECO:0000313" key="8">
    <source>
        <dbReference type="EMBL" id="KAK4487946.1"/>
    </source>
</evidence>
<feature type="compositionally biased region" description="Polar residues" evidence="6">
    <location>
        <begin position="629"/>
        <end position="645"/>
    </location>
</feature>
<dbReference type="PANTHER" id="PTHR31221:SF376">
    <property type="entry name" value="WRKY TRANSCRIPTION FACTOR 33 ISOFORM X1-RELATED"/>
    <property type="match status" value="1"/>
</dbReference>
<dbReference type="InterPro" id="IPR044810">
    <property type="entry name" value="WRKY_plant"/>
</dbReference>
<reference evidence="8 9" key="1">
    <citation type="journal article" date="2023" name="bioRxiv">
        <title>Genome report: Whole genome sequence and annotation of Penstemon davidsonii.</title>
        <authorList>
            <person name="Ostevik K.L."/>
            <person name="Alabady M."/>
            <person name="Zhang M."/>
            <person name="Rausher M.D."/>
        </authorList>
    </citation>
    <scope>NUCLEOTIDE SEQUENCE [LARGE SCALE GENOMIC DNA]</scope>
    <source>
        <strain evidence="8">DNT005</strain>
        <tissue evidence="8">Whole leaf</tissue>
    </source>
</reference>
<sequence>MATNTNGGEPPSFVDILPARVVKKEEGFDSNSTFPQSHVQENNNINNTNNKCISIAERRAAKCGFNASNINTARLPVALPPLGSPYFTVPPGISPSTLLDSPIMLPNYQAQSSPTTGTFQFPSPNHENLKVELKLSNGEYNNVAKGSSLEPNAQGFPNSTSKNLGVENKYSQPFEEINNPKDLQEMGEDYFVDATHNIAKNQIFNQNDDDKCNERITNPNPKEVAKYTEDGYYWRKYGQKQVKGSECPRSYFKCTNTSCLVKKKVERTHDGQITEIVYKGTHNHPQPLKRFGDASDTSHERDEVCLKVEGATIENKDIMPDPNALLGDFSNPFSRTIEVLGPVETQELSSKFGDRKVDNQDNEGSPDSISFNEEDNDNGECEPKRRKKDSFPTESTISRSTREPRVVVQIESDIDILNDGYRWRKYGQKVVKGNPNPRSYYKCTTPGCPVRKHVERAANDIKSVITTYEGKHNHEVPSTKNGSLVISDVASLPHIATSNTISTTSTMSSHKTDVTKSGKRIQDLPTYVERKPIFNYNEMMRSNFPGNFSSDLNFGASSMYHQLSFPSFPSLHYGPLLSNGNHHMKNFPSSNLHPILSNYMSLPLATNHVRPGPGDVSLGHCNNFQVINHPASQSSNQGRGTNECQAETIRPKEEQ</sequence>
<feature type="domain" description="WRKY" evidence="7">
    <location>
        <begin position="412"/>
        <end position="477"/>
    </location>
</feature>
<protein>
    <recommendedName>
        <fullName evidence="7">WRKY domain-containing protein</fullName>
    </recommendedName>
</protein>
<evidence type="ECO:0000256" key="6">
    <source>
        <dbReference type="SAM" id="MobiDB-lite"/>
    </source>
</evidence>
<dbReference type="Pfam" id="PF03106">
    <property type="entry name" value="WRKY"/>
    <property type="match status" value="2"/>
</dbReference>
<evidence type="ECO:0000313" key="9">
    <source>
        <dbReference type="Proteomes" id="UP001291926"/>
    </source>
</evidence>
<evidence type="ECO:0000256" key="3">
    <source>
        <dbReference type="ARBA" id="ARBA00023125"/>
    </source>
</evidence>
<evidence type="ECO:0000259" key="7">
    <source>
        <dbReference type="PROSITE" id="PS50811"/>
    </source>
</evidence>
<evidence type="ECO:0000256" key="1">
    <source>
        <dbReference type="ARBA" id="ARBA00004123"/>
    </source>
</evidence>
<comment type="subcellular location">
    <subcellularLocation>
        <location evidence="1">Nucleus</location>
    </subcellularLocation>
</comment>
<gene>
    <name evidence="8" type="ORF">RD792_003684</name>
</gene>
<keyword evidence="2" id="KW-0805">Transcription regulation</keyword>
<keyword evidence="9" id="KW-1185">Reference proteome</keyword>
<feature type="region of interest" description="Disordered" evidence="6">
    <location>
        <begin position="147"/>
        <end position="166"/>
    </location>
</feature>
<accession>A0ABR0DGI9</accession>
<proteinExistence type="predicted"/>
<dbReference type="InterPro" id="IPR003657">
    <property type="entry name" value="WRKY_dom"/>
</dbReference>
<dbReference type="SUPFAM" id="SSF118290">
    <property type="entry name" value="WRKY DNA-binding domain"/>
    <property type="match status" value="2"/>
</dbReference>
<evidence type="ECO:0000256" key="4">
    <source>
        <dbReference type="ARBA" id="ARBA00023163"/>
    </source>
</evidence>
<dbReference type="Gene3D" id="2.20.25.80">
    <property type="entry name" value="WRKY domain"/>
    <property type="match status" value="2"/>
</dbReference>
<dbReference type="EMBL" id="JAYDYQ010001088">
    <property type="protein sequence ID" value="KAK4487946.1"/>
    <property type="molecule type" value="Genomic_DNA"/>
</dbReference>
<keyword evidence="5" id="KW-0539">Nucleus</keyword>
<keyword evidence="4" id="KW-0804">Transcription</keyword>
<evidence type="ECO:0000256" key="2">
    <source>
        <dbReference type="ARBA" id="ARBA00023015"/>
    </source>
</evidence>
<feature type="compositionally biased region" description="Polar residues" evidence="6">
    <location>
        <begin position="362"/>
        <end position="371"/>
    </location>
</feature>
<dbReference type="SMART" id="SM00774">
    <property type="entry name" value="WRKY"/>
    <property type="match status" value="2"/>
</dbReference>
<feature type="domain" description="WRKY" evidence="7">
    <location>
        <begin position="223"/>
        <end position="287"/>
    </location>
</feature>
<keyword evidence="3" id="KW-0238">DNA-binding</keyword>
<dbReference type="Proteomes" id="UP001291926">
    <property type="component" value="Unassembled WGS sequence"/>
</dbReference>
<feature type="region of interest" description="Disordered" evidence="6">
    <location>
        <begin position="629"/>
        <end position="655"/>
    </location>
</feature>
<organism evidence="8 9">
    <name type="scientific">Penstemon davidsonii</name>
    <dbReference type="NCBI Taxonomy" id="160366"/>
    <lineage>
        <taxon>Eukaryota</taxon>
        <taxon>Viridiplantae</taxon>
        <taxon>Streptophyta</taxon>
        <taxon>Embryophyta</taxon>
        <taxon>Tracheophyta</taxon>
        <taxon>Spermatophyta</taxon>
        <taxon>Magnoliopsida</taxon>
        <taxon>eudicotyledons</taxon>
        <taxon>Gunneridae</taxon>
        <taxon>Pentapetalae</taxon>
        <taxon>asterids</taxon>
        <taxon>lamiids</taxon>
        <taxon>Lamiales</taxon>
        <taxon>Plantaginaceae</taxon>
        <taxon>Cheloneae</taxon>
        <taxon>Penstemon</taxon>
    </lineage>
</organism>
<comment type="caution">
    <text evidence="8">The sequence shown here is derived from an EMBL/GenBank/DDBJ whole genome shotgun (WGS) entry which is preliminary data.</text>
</comment>
<feature type="region of interest" description="Disordered" evidence="6">
    <location>
        <begin position="347"/>
        <end position="402"/>
    </location>
</feature>
<name>A0ABR0DGI9_9LAMI</name>
<evidence type="ECO:0000256" key="5">
    <source>
        <dbReference type="ARBA" id="ARBA00023242"/>
    </source>
</evidence>
<dbReference type="InterPro" id="IPR036576">
    <property type="entry name" value="WRKY_dom_sf"/>
</dbReference>
<dbReference type="PROSITE" id="PS50811">
    <property type="entry name" value="WRKY"/>
    <property type="match status" value="2"/>
</dbReference>